<dbReference type="STRING" id="555512.SAMN04487993_101776"/>
<feature type="domain" description="DUF112" evidence="2">
    <location>
        <begin position="20"/>
        <end position="440"/>
    </location>
</feature>
<proteinExistence type="predicted"/>
<dbReference type="RefSeq" id="WP_089849612.1">
    <property type="nucleotide sequence ID" value="NZ_FNEJ01000017.1"/>
</dbReference>
<evidence type="ECO:0000259" key="2">
    <source>
        <dbReference type="Pfam" id="PF01970"/>
    </source>
</evidence>
<feature type="transmembrane region" description="Helical" evidence="1">
    <location>
        <begin position="464"/>
        <end position="488"/>
    </location>
</feature>
<dbReference type="InterPro" id="IPR002823">
    <property type="entry name" value="DUF112_TM"/>
</dbReference>
<reference evidence="3 4" key="1">
    <citation type="submission" date="2016-10" db="EMBL/GenBank/DDBJ databases">
        <authorList>
            <person name="de Groot N.N."/>
        </authorList>
    </citation>
    <scope>NUCLEOTIDE SEQUENCE [LARGE SCALE GENOMIC DNA]</scope>
    <source>
        <strain evidence="3 4">DSM 26424</strain>
    </source>
</reference>
<feature type="transmembrane region" description="Helical" evidence="1">
    <location>
        <begin position="320"/>
        <end position="343"/>
    </location>
</feature>
<feature type="transmembrane region" description="Helical" evidence="1">
    <location>
        <begin position="200"/>
        <end position="221"/>
    </location>
</feature>
<dbReference type="PANTHER" id="PTHR35342">
    <property type="entry name" value="TRICARBOXYLIC TRANSPORT PROTEIN"/>
    <property type="match status" value="1"/>
</dbReference>
<name>A0A1G8QV13_9RHOB</name>
<organism evidence="3 4">
    <name type="scientific">Salipiger marinus</name>
    <dbReference type="NCBI Taxonomy" id="555512"/>
    <lineage>
        <taxon>Bacteria</taxon>
        <taxon>Pseudomonadati</taxon>
        <taxon>Pseudomonadota</taxon>
        <taxon>Alphaproteobacteria</taxon>
        <taxon>Rhodobacterales</taxon>
        <taxon>Roseobacteraceae</taxon>
        <taxon>Salipiger</taxon>
    </lineage>
</organism>
<feature type="transmembrane region" description="Helical" evidence="1">
    <location>
        <begin position="415"/>
        <end position="444"/>
    </location>
</feature>
<dbReference type="PANTHER" id="PTHR35342:SF5">
    <property type="entry name" value="TRICARBOXYLIC TRANSPORT PROTEIN"/>
    <property type="match status" value="1"/>
</dbReference>
<dbReference type="EMBL" id="FNEJ01000017">
    <property type="protein sequence ID" value="SDJ08473.1"/>
    <property type="molecule type" value="Genomic_DNA"/>
</dbReference>
<protein>
    <submittedName>
        <fullName evidence="3">Putative tricarboxylic transport membrane protein</fullName>
    </submittedName>
</protein>
<feature type="transmembrane region" description="Helical" evidence="1">
    <location>
        <begin position="260"/>
        <end position="283"/>
    </location>
</feature>
<keyword evidence="1" id="KW-1133">Transmembrane helix</keyword>
<evidence type="ECO:0000313" key="3">
    <source>
        <dbReference type="EMBL" id="SDJ08473.1"/>
    </source>
</evidence>
<feature type="transmembrane region" description="Helical" evidence="1">
    <location>
        <begin position="169"/>
        <end position="188"/>
    </location>
</feature>
<sequence>METLLALQSGFATSLSLGNLGAALTGAALGIVVGAIPGLGSVTGIALLLPLTFGMDPTTAVILLAALYYGCMFGGAYSAILLNIPGDAPAVMTALDGYPMAKRGEGGKALFSANIASFIGGTTGIVALSFMGPLLAEIGLMFGPPETAALILLALCSIGWMLGDNIAKGLMATMLGILLAVVGIGSTFGHARFTLGSMHLLNGVSFIPLVIGMFGFCQLLEMMTDRPKPGEGPKQIPLRAAIPSRRETLRLLPVSLRSGLIGTLVGILPGAGATTGAFLSYMVQRKIGRNGAEMGKGAVEGVAASEAGNNGAAAGSFAPLLSLGIPGSGTSAVLLGGLMMWGLQPGPLLFATRPDFVWGLVSSMYIGTVMAVIAAMLIIPFLMQILRIPISVLIPVIGTVCVFGAYSVNGSMFDVWLMLGFGVAAYYLKAADFPIAPLILAFVLTPRLESSIRRSFDISNGDPWIFVSSPISVTLVSVICALILMSVVGAGVSWMRKRAAQ</sequence>
<dbReference type="Proteomes" id="UP000199093">
    <property type="component" value="Unassembled WGS sequence"/>
</dbReference>
<gene>
    <name evidence="3" type="ORF">SAMN04487993_101776</name>
</gene>
<feature type="transmembrane region" description="Helical" evidence="1">
    <location>
        <begin position="390"/>
        <end position="409"/>
    </location>
</feature>
<keyword evidence="1" id="KW-0472">Membrane</keyword>
<feature type="transmembrane region" description="Helical" evidence="1">
    <location>
        <begin position="109"/>
        <end position="135"/>
    </location>
</feature>
<feature type="transmembrane region" description="Helical" evidence="1">
    <location>
        <begin position="28"/>
        <end position="49"/>
    </location>
</feature>
<evidence type="ECO:0000313" key="4">
    <source>
        <dbReference type="Proteomes" id="UP000199093"/>
    </source>
</evidence>
<dbReference type="Pfam" id="PF01970">
    <property type="entry name" value="TctA"/>
    <property type="match status" value="1"/>
</dbReference>
<accession>A0A1G8QV13</accession>
<evidence type="ECO:0000256" key="1">
    <source>
        <dbReference type="SAM" id="Phobius"/>
    </source>
</evidence>
<feature type="transmembrane region" description="Helical" evidence="1">
    <location>
        <begin position="61"/>
        <end position="82"/>
    </location>
</feature>
<keyword evidence="1" id="KW-0812">Transmembrane</keyword>
<feature type="transmembrane region" description="Helical" evidence="1">
    <location>
        <begin position="363"/>
        <end position="383"/>
    </location>
</feature>
<dbReference type="AlphaFoldDB" id="A0A1G8QV13"/>
<dbReference type="OrthoDB" id="9791872at2"/>
<feature type="transmembrane region" description="Helical" evidence="1">
    <location>
        <begin position="147"/>
        <end position="163"/>
    </location>
</feature>
<keyword evidence="4" id="KW-1185">Reference proteome</keyword>